<dbReference type="CDD" id="cd00501">
    <property type="entry name" value="Peptidase_C15"/>
    <property type="match status" value="1"/>
</dbReference>
<keyword evidence="3" id="KW-0645">Protease</keyword>
<dbReference type="InterPro" id="IPR036440">
    <property type="entry name" value="Peptidase_C15-like_sf"/>
</dbReference>
<comment type="catalytic activity">
    <reaction evidence="6">
        <text>Release of an N-terminal pyroglutamyl group from a polypeptide, the second amino acid generally not being Pro.</text>
        <dbReference type="EC" id="3.4.19.3"/>
    </reaction>
</comment>
<dbReference type="PANTHER" id="PTHR23402:SF1">
    <property type="entry name" value="PYROGLUTAMYL-PEPTIDASE I"/>
    <property type="match status" value="1"/>
</dbReference>
<organism evidence="7 8">
    <name type="scientific">Planctomicrobium piriforme</name>
    <dbReference type="NCBI Taxonomy" id="1576369"/>
    <lineage>
        <taxon>Bacteria</taxon>
        <taxon>Pseudomonadati</taxon>
        <taxon>Planctomycetota</taxon>
        <taxon>Planctomycetia</taxon>
        <taxon>Planctomycetales</taxon>
        <taxon>Planctomycetaceae</taxon>
        <taxon>Planctomicrobium</taxon>
    </lineage>
</organism>
<dbReference type="SUPFAM" id="SSF53182">
    <property type="entry name" value="Pyrrolidone carboxyl peptidase (pyroglutamate aminopeptidase)"/>
    <property type="match status" value="1"/>
</dbReference>
<dbReference type="Proteomes" id="UP000199518">
    <property type="component" value="Unassembled WGS sequence"/>
</dbReference>
<evidence type="ECO:0000256" key="1">
    <source>
        <dbReference type="ARBA" id="ARBA00006641"/>
    </source>
</evidence>
<evidence type="ECO:0000313" key="7">
    <source>
        <dbReference type="EMBL" id="SFJ54276.1"/>
    </source>
</evidence>
<dbReference type="AlphaFoldDB" id="A0A1I3S9S8"/>
<dbReference type="EC" id="3.4.19.3" evidence="6"/>
<evidence type="ECO:0000256" key="2">
    <source>
        <dbReference type="ARBA" id="ARBA00022490"/>
    </source>
</evidence>
<reference evidence="8" key="1">
    <citation type="submission" date="2016-10" db="EMBL/GenBank/DDBJ databases">
        <authorList>
            <person name="Varghese N."/>
            <person name="Submissions S."/>
        </authorList>
    </citation>
    <scope>NUCLEOTIDE SEQUENCE [LARGE SCALE GENOMIC DNA]</scope>
    <source>
        <strain evidence="8">DSM 26348</strain>
    </source>
</reference>
<accession>A0A1I3S9S8</accession>
<dbReference type="GO" id="GO:0005829">
    <property type="term" value="C:cytosol"/>
    <property type="evidence" value="ECO:0007669"/>
    <property type="project" value="InterPro"/>
</dbReference>
<protein>
    <recommendedName>
        <fullName evidence="6">Pyroglutamyl-peptidase I</fullName>
        <ecNumber evidence="6">3.4.19.3</ecNumber>
    </recommendedName>
</protein>
<dbReference type="InterPro" id="IPR033694">
    <property type="entry name" value="PGPEP1_Cys_AS"/>
</dbReference>
<dbReference type="PRINTS" id="PR00706">
    <property type="entry name" value="PYROGLUPTASE"/>
</dbReference>
<dbReference type="Gene3D" id="3.40.630.20">
    <property type="entry name" value="Peptidase C15, pyroglutamyl peptidase I-like"/>
    <property type="match status" value="1"/>
</dbReference>
<sequence>MRVLVTGFPPFPGRPENPSQRLVQAIHAGLLPLTDCELHAALLPVEYAGVELEFDRLFDAVGPDVWLAFGVGKQACPLRLERQGVNRDHSDRPDNSGCVRTESVIESAGPATRVVSTDVVGLQTELRSVGLPVELSDDAGTYVCNHLIYHARRRLSERGADCEFVFIHLAPPEFGLPVEKLLFTLQIMTAWFQNQQGGRDGQNRQLAAR</sequence>
<dbReference type="InterPro" id="IPR000816">
    <property type="entry name" value="Peptidase_C15"/>
</dbReference>
<dbReference type="GO" id="GO:0006508">
    <property type="term" value="P:proteolysis"/>
    <property type="evidence" value="ECO:0007669"/>
    <property type="project" value="UniProtKB-KW"/>
</dbReference>
<dbReference type="PIRSF" id="PIRSF015592">
    <property type="entry name" value="Prld-crbxl_pptds"/>
    <property type="match status" value="1"/>
</dbReference>
<evidence type="ECO:0000313" key="8">
    <source>
        <dbReference type="Proteomes" id="UP000199518"/>
    </source>
</evidence>
<dbReference type="Pfam" id="PF01470">
    <property type="entry name" value="Peptidase_C15"/>
    <property type="match status" value="1"/>
</dbReference>
<dbReference type="GO" id="GO:0016920">
    <property type="term" value="F:pyroglutamyl-peptidase activity"/>
    <property type="evidence" value="ECO:0007669"/>
    <property type="project" value="UniProtKB-EC"/>
</dbReference>
<keyword evidence="4" id="KW-0378">Hydrolase</keyword>
<keyword evidence="8" id="KW-1185">Reference proteome</keyword>
<keyword evidence="2" id="KW-0963">Cytoplasm</keyword>
<evidence type="ECO:0000256" key="4">
    <source>
        <dbReference type="ARBA" id="ARBA00022801"/>
    </source>
</evidence>
<evidence type="ECO:0000256" key="3">
    <source>
        <dbReference type="ARBA" id="ARBA00022670"/>
    </source>
</evidence>
<dbReference type="InterPro" id="IPR016125">
    <property type="entry name" value="Peptidase_C15-like"/>
</dbReference>
<keyword evidence="5" id="KW-0788">Thiol protease</keyword>
<dbReference type="STRING" id="1576369.SAMN05421753_12335"/>
<proteinExistence type="inferred from homology"/>
<dbReference type="PANTHER" id="PTHR23402">
    <property type="entry name" value="PROTEASE FAMILY C15 PYROGLUTAMYL-PEPTIDASE I-RELATED"/>
    <property type="match status" value="1"/>
</dbReference>
<dbReference type="EMBL" id="FOQD01000023">
    <property type="protein sequence ID" value="SFJ54276.1"/>
    <property type="molecule type" value="Genomic_DNA"/>
</dbReference>
<dbReference type="PROSITE" id="PS01334">
    <property type="entry name" value="PYRASE_CYS"/>
    <property type="match status" value="1"/>
</dbReference>
<gene>
    <name evidence="7" type="ORF">SAMN05421753_12335</name>
</gene>
<name>A0A1I3S9S8_9PLAN</name>
<evidence type="ECO:0000256" key="6">
    <source>
        <dbReference type="PROSITE-ProRule" id="PRU10077"/>
    </source>
</evidence>
<feature type="active site" evidence="6">
    <location>
        <position position="144"/>
    </location>
</feature>
<evidence type="ECO:0000256" key="5">
    <source>
        <dbReference type="ARBA" id="ARBA00022807"/>
    </source>
</evidence>
<comment type="similarity">
    <text evidence="1">Belongs to the peptidase C15 family.</text>
</comment>